<dbReference type="GO" id="GO:0016491">
    <property type="term" value="F:oxidoreductase activity"/>
    <property type="evidence" value="ECO:0007669"/>
    <property type="project" value="UniProtKB-KW"/>
</dbReference>
<dbReference type="STRING" id="1791.GCA_001049355_04227"/>
<keyword evidence="3" id="KW-1185">Reference proteome</keyword>
<organism evidence="2 3">
    <name type="scientific">Mycolicibacterium aurum</name>
    <name type="common">Mycobacterium aurum</name>
    <dbReference type="NCBI Taxonomy" id="1791"/>
    <lineage>
        <taxon>Bacteria</taxon>
        <taxon>Bacillati</taxon>
        <taxon>Actinomycetota</taxon>
        <taxon>Actinomycetes</taxon>
        <taxon>Mycobacteriales</taxon>
        <taxon>Mycobacteriaceae</taxon>
        <taxon>Mycolicibacterium</taxon>
    </lineage>
</organism>
<dbReference type="AlphaFoldDB" id="A0A448IH78"/>
<dbReference type="InterPro" id="IPR016040">
    <property type="entry name" value="NAD(P)-bd_dom"/>
</dbReference>
<feature type="domain" description="NAD(P)-binding" evidence="1">
    <location>
        <begin position="10"/>
        <end position="177"/>
    </location>
</feature>
<accession>A0A448IH78</accession>
<dbReference type="Pfam" id="PF13460">
    <property type="entry name" value="NAD_binding_10"/>
    <property type="match status" value="1"/>
</dbReference>
<dbReference type="PANTHER" id="PTHR43162">
    <property type="match status" value="1"/>
</dbReference>
<dbReference type="EC" id="1.7.-.-" evidence="2"/>
<gene>
    <name evidence="2" type="primary">azoB_1</name>
    <name evidence="2" type="ORF">NCTC10437_00912</name>
</gene>
<dbReference type="Proteomes" id="UP000279306">
    <property type="component" value="Chromosome"/>
</dbReference>
<dbReference type="EMBL" id="LR134356">
    <property type="protein sequence ID" value="VEG51799.1"/>
    <property type="molecule type" value="Genomic_DNA"/>
</dbReference>
<dbReference type="PANTHER" id="PTHR43162:SF1">
    <property type="entry name" value="PRESTALK A DIFFERENTIATION PROTEIN A"/>
    <property type="match status" value="1"/>
</dbReference>
<protein>
    <submittedName>
        <fullName evidence="2">NmrA family protein</fullName>
        <ecNumber evidence="2">1.7.-.-</ecNumber>
    </submittedName>
</protein>
<dbReference type="KEGG" id="mauu:NCTC10437_00912"/>
<evidence type="ECO:0000259" key="1">
    <source>
        <dbReference type="Pfam" id="PF13460"/>
    </source>
</evidence>
<dbReference type="RefSeq" id="WP_048634074.1">
    <property type="nucleotide sequence ID" value="NZ_CVQQ01000016.1"/>
</dbReference>
<sequence>MSDGWVLVTGATGKTGTHVVSGLRRLGHAVRAATRRPAAGDGDAVPFDWADHTTFPAALADVRAIYLVAPAGVADPLPLVRPFLELAAAGGVRRVVQLSSSAVARGEPALGQIHDAVADLSDEYTVLRPSWFMQNFVGEHLLAEGIRRNRELTTATGDGRLGFIDAADIAAVAVQALVSRAPIAEELVLTGPEALSYPQAAAIVAEVIGGPVTHVDLTTAELTTRLVESGLPPDFAPGLAALDERIRRGEQDFVTTAVRDVTGRAPTSLRDFLTRHAELLTP</sequence>
<name>A0A448IH78_MYCAU</name>
<dbReference type="Gene3D" id="3.90.25.10">
    <property type="entry name" value="UDP-galactose 4-epimerase, domain 1"/>
    <property type="match status" value="1"/>
</dbReference>
<evidence type="ECO:0000313" key="2">
    <source>
        <dbReference type="EMBL" id="VEG51799.1"/>
    </source>
</evidence>
<evidence type="ECO:0000313" key="3">
    <source>
        <dbReference type="Proteomes" id="UP000279306"/>
    </source>
</evidence>
<dbReference type="SUPFAM" id="SSF51735">
    <property type="entry name" value="NAD(P)-binding Rossmann-fold domains"/>
    <property type="match status" value="1"/>
</dbReference>
<keyword evidence="2" id="KW-0560">Oxidoreductase</keyword>
<dbReference type="InterPro" id="IPR051604">
    <property type="entry name" value="Ergot_Alk_Oxidoreductase"/>
</dbReference>
<reference evidence="2 3" key="1">
    <citation type="submission" date="2018-12" db="EMBL/GenBank/DDBJ databases">
        <authorList>
            <consortium name="Pathogen Informatics"/>
        </authorList>
    </citation>
    <scope>NUCLEOTIDE SEQUENCE [LARGE SCALE GENOMIC DNA]</scope>
    <source>
        <strain evidence="2 3">NCTC10437</strain>
    </source>
</reference>
<dbReference type="OrthoDB" id="3510772at2"/>
<dbReference type="Gene3D" id="3.40.50.720">
    <property type="entry name" value="NAD(P)-binding Rossmann-like Domain"/>
    <property type="match status" value="1"/>
</dbReference>
<dbReference type="InterPro" id="IPR036291">
    <property type="entry name" value="NAD(P)-bd_dom_sf"/>
</dbReference>
<proteinExistence type="predicted"/>